<dbReference type="InterPro" id="IPR016088">
    <property type="entry name" value="Chalcone_isomerase_3-sand"/>
</dbReference>
<dbReference type="AlphaFoldDB" id="A0AAV9XQU0"/>
<dbReference type="SUPFAM" id="SSF54626">
    <property type="entry name" value="Chalcone isomerase"/>
    <property type="match status" value="1"/>
</dbReference>
<keyword evidence="2" id="KW-0472">Membrane</keyword>
<keyword evidence="2" id="KW-0812">Transmembrane</keyword>
<evidence type="ECO:0000313" key="4">
    <source>
        <dbReference type="EMBL" id="KAK6544460.1"/>
    </source>
</evidence>
<dbReference type="PANTHER" id="PTHR47284:SF3">
    <property type="entry name" value="FATTY-ACID-BINDING PROTEIN 2"/>
    <property type="match status" value="1"/>
</dbReference>
<keyword evidence="2" id="KW-1133">Transmembrane helix</keyword>
<organism evidence="4 5">
    <name type="scientific">Orbilia ellipsospora</name>
    <dbReference type="NCBI Taxonomy" id="2528407"/>
    <lineage>
        <taxon>Eukaryota</taxon>
        <taxon>Fungi</taxon>
        <taxon>Dikarya</taxon>
        <taxon>Ascomycota</taxon>
        <taxon>Pezizomycotina</taxon>
        <taxon>Orbiliomycetes</taxon>
        <taxon>Orbiliales</taxon>
        <taxon>Orbiliaceae</taxon>
        <taxon>Orbilia</taxon>
    </lineage>
</organism>
<dbReference type="PANTHER" id="PTHR47284">
    <property type="entry name" value="FATTY-ACID-BINDING PROTEIN 2"/>
    <property type="match status" value="1"/>
</dbReference>
<proteinExistence type="predicted"/>
<name>A0AAV9XQU0_9PEZI</name>
<sequence length="468" mass="51759">MKPALRCLQLQRQAVSRERHLLRNLLPRGSEIRPVLPLSRFGYPRHTSSAAPKKNPYKPTFHQKPHKDQPKYPPIKPDPHKAYLAEQAHLARPTLDPKGQFRFRLSGEALEKKQRRVDRQIAIALVLFIGTIVATQIWLPRNPKLPMGIRTPREESGIVRQDADISPSDRKRFEEASRGGNVIIRQATSIGQTVETVPSGTSSVGPIPKQIFLPSGVSQSNQVLEEYTYVGHGIRTVSFLSIQVYVVALYVATSSLPALQQQLLKSLDVPSSATTATLPERESLKSNLLSENGSIDFFSTLLDARDHDGVKMAIRIVPTRGTDYPHLRDGWVRGIQGKTKLQPELYDDDIFLDSLGRFKAIFGGRKGVPKGRALILARDQNGALFAYGPDDTVKNEDVKLLSEGAGKTDSMHGLMMLGVMDDPRVTRALWLCYFAGKKVASEGARKSVVDGLVEVVSRPVGSTEGKVV</sequence>
<dbReference type="InterPro" id="IPR016087">
    <property type="entry name" value="Chalcone_isomerase"/>
</dbReference>
<evidence type="ECO:0000313" key="5">
    <source>
        <dbReference type="Proteomes" id="UP001365542"/>
    </source>
</evidence>
<feature type="region of interest" description="Disordered" evidence="1">
    <location>
        <begin position="43"/>
        <end position="76"/>
    </location>
</feature>
<reference evidence="4 5" key="1">
    <citation type="submission" date="2019-10" db="EMBL/GenBank/DDBJ databases">
        <authorList>
            <person name="Palmer J.M."/>
        </authorList>
    </citation>
    <scope>NUCLEOTIDE SEQUENCE [LARGE SCALE GENOMIC DNA]</scope>
    <source>
        <strain evidence="4 5">TWF694</strain>
    </source>
</reference>
<accession>A0AAV9XQU0</accession>
<evidence type="ECO:0000256" key="1">
    <source>
        <dbReference type="SAM" id="MobiDB-lite"/>
    </source>
</evidence>
<dbReference type="InterPro" id="IPR036298">
    <property type="entry name" value="Chalcone_isomerase_sf"/>
</dbReference>
<feature type="transmembrane region" description="Helical" evidence="2">
    <location>
        <begin position="121"/>
        <end position="139"/>
    </location>
</feature>
<evidence type="ECO:0000259" key="3">
    <source>
        <dbReference type="Pfam" id="PF16035"/>
    </source>
</evidence>
<evidence type="ECO:0000256" key="2">
    <source>
        <dbReference type="SAM" id="Phobius"/>
    </source>
</evidence>
<dbReference type="GO" id="GO:0016872">
    <property type="term" value="F:intramolecular lyase activity"/>
    <property type="evidence" value="ECO:0007669"/>
    <property type="project" value="InterPro"/>
</dbReference>
<dbReference type="Proteomes" id="UP001365542">
    <property type="component" value="Unassembled WGS sequence"/>
</dbReference>
<dbReference type="Gene3D" id="3.50.70.10">
    <property type="match status" value="1"/>
</dbReference>
<dbReference type="Pfam" id="PF16035">
    <property type="entry name" value="Chalcone_2"/>
    <property type="match status" value="1"/>
</dbReference>
<comment type="caution">
    <text evidence="4">The sequence shown here is derived from an EMBL/GenBank/DDBJ whole genome shotgun (WGS) entry which is preliminary data.</text>
</comment>
<keyword evidence="5" id="KW-1185">Reference proteome</keyword>
<gene>
    <name evidence="4" type="primary">AIM18</name>
    <name evidence="4" type="ORF">TWF694_001155</name>
</gene>
<feature type="domain" description="Chalcone isomerase" evidence="3">
    <location>
        <begin position="225"/>
        <end position="449"/>
    </location>
</feature>
<protein>
    <submittedName>
        <fullName evidence="4">Altered inheritance of mitochondria protein 18 mitochondrial</fullName>
    </submittedName>
</protein>
<dbReference type="EMBL" id="JAVHJO010000001">
    <property type="protein sequence ID" value="KAK6544460.1"/>
    <property type="molecule type" value="Genomic_DNA"/>
</dbReference>